<dbReference type="EMBL" id="CP115300">
    <property type="protein sequence ID" value="WBO61792.1"/>
    <property type="molecule type" value="Genomic_DNA"/>
</dbReference>
<evidence type="ECO:0000313" key="3">
    <source>
        <dbReference type="Proteomes" id="UP001212326"/>
    </source>
</evidence>
<protein>
    <submittedName>
        <fullName evidence="2">Alpha/beta hydrolase</fullName>
    </submittedName>
</protein>
<feature type="domain" description="AB hydrolase-1" evidence="1">
    <location>
        <begin position="16"/>
        <end position="212"/>
    </location>
</feature>
<dbReference type="Proteomes" id="UP001212326">
    <property type="component" value="Chromosome"/>
</dbReference>
<dbReference type="Gene3D" id="3.40.50.1820">
    <property type="entry name" value="alpha/beta hydrolase"/>
    <property type="match status" value="1"/>
</dbReference>
<evidence type="ECO:0000313" key="2">
    <source>
        <dbReference type="EMBL" id="WBO61792.1"/>
    </source>
</evidence>
<keyword evidence="2" id="KW-0378">Hydrolase</keyword>
<dbReference type="SUPFAM" id="SSF53474">
    <property type="entry name" value="alpha/beta-Hydrolases"/>
    <property type="match status" value="1"/>
</dbReference>
<name>A0ABY7NUE0_9ACTN</name>
<dbReference type="RefSeq" id="WP_270079747.1">
    <property type="nucleotide sequence ID" value="NZ_CP115300.1"/>
</dbReference>
<dbReference type="GO" id="GO:0016787">
    <property type="term" value="F:hydrolase activity"/>
    <property type="evidence" value="ECO:0007669"/>
    <property type="project" value="UniProtKB-KW"/>
</dbReference>
<reference evidence="2 3" key="1">
    <citation type="submission" date="2022-12" db="EMBL/GenBank/DDBJ databases">
        <authorList>
            <person name="Mo P."/>
        </authorList>
    </citation>
    <scope>NUCLEOTIDE SEQUENCE [LARGE SCALE GENOMIC DNA]</scope>
    <source>
        <strain evidence="2 3">HUAS 2-6</strain>
    </source>
</reference>
<gene>
    <name evidence="2" type="ORF">O1G22_02490</name>
</gene>
<dbReference type="InterPro" id="IPR000073">
    <property type="entry name" value="AB_hydrolase_1"/>
</dbReference>
<accession>A0ABY7NUE0</accession>
<dbReference type="PANTHER" id="PTHR43798">
    <property type="entry name" value="MONOACYLGLYCEROL LIPASE"/>
    <property type="match status" value="1"/>
</dbReference>
<proteinExistence type="predicted"/>
<dbReference type="Pfam" id="PF12697">
    <property type="entry name" value="Abhydrolase_6"/>
    <property type="match status" value="1"/>
</dbReference>
<keyword evidence="3" id="KW-1185">Reference proteome</keyword>
<sequence length="230" mass="24531">MTRHALQTGDPNHPALVLVHGAGWGARMWHRQLTALSDTFHVVAPDLPGFGSAPGPFSITAAVESVTETVRQLRPAHLCGHSLGAIVAAQVAAEHPDLVGRLILSGGPEISPGATSARRLRIERHRPGWLVRILSDLPDRTGWHDLLDALQISDISALLPRITAPTLVLCGQRDRTTLLHARQAAAAIPGAHLALIPHTGHSMPMTAPHAFHAIVRGFLEPTREPPAATP</sequence>
<dbReference type="InterPro" id="IPR029058">
    <property type="entry name" value="AB_hydrolase_fold"/>
</dbReference>
<evidence type="ECO:0000259" key="1">
    <source>
        <dbReference type="Pfam" id="PF12697"/>
    </source>
</evidence>
<dbReference type="PANTHER" id="PTHR43798:SF33">
    <property type="entry name" value="HYDROLASE, PUTATIVE (AFU_ORTHOLOGUE AFUA_2G14860)-RELATED"/>
    <property type="match status" value="1"/>
</dbReference>
<organism evidence="2 3">
    <name type="scientific">Streptomyces camelliae</name>
    <dbReference type="NCBI Taxonomy" id="3004093"/>
    <lineage>
        <taxon>Bacteria</taxon>
        <taxon>Bacillati</taxon>
        <taxon>Actinomycetota</taxon>
        <taxon>Actinomycetes</taxon>
        <taxon>Kitasatosporales</taxon>
        <taxon>Streptomycetaceae</taxon>
        <taxon>Streptomyces</taxon>
    </lineage>
</organism>
<dbReference type="InterPro" id="IPR050266">
    <property type="entry name" value="AB_hydrolase_sf"/>
</dbReference>